<dbReference type="InterPro" id="IPR013249">
    <property type="entry name" value="RNA_pol_sigma70_r4_t2"/>
</dbReference>
<dbReference type="RefSeq" id="WP_087425085.1">
    <property type="nucleotide sequence ID" value="NZ_CAMMFP010000004.1"/>
</dbReference>
<dbReference type="InterPro" id="IPR013324">
    <property type="entry name" value="RNA_pol_sigma_r3/r4-like"/>
</dbReference>
<gene>
    <name evidence="7" type="ORF">B5F97_00395</name>
</gene>
<dbReference type="GO" id="GO:0006352">
    <property type="term" value="P:DNA-templated transcription initiation"/>
    <property type="evidence" value="ECO:0007669"/>
    <property type="project" value="InterPro"/>
</dbReference>
<evidence type="ECO:0000259" key="6">
    <source>
        <dbReference type="Pfam" id="PF08281"/>
    </source>
</evidence>
<dbReference type="Gene3D" id="1.10.1740.10">
    <property type="match status" value="1"/>
</dbReference>
<dbReference type="Pfam" id="PF04542">
    <property type="entry name" value="Sigma70_r2"/>
    <property type="match status" value="1"/>
</dbReference>
<dbReference type="InterPro" id="IPR014284">
    <property type="entry name" value="RNA_pol_sigma-70_dom"/>
</dbReference>
<feature type="domain" description="RNA polymerase sigma-70 region 2" evidence="5">
    <location>
        <begin position="17"/>
        <end position="78"/>
    </location>
</feature>
<dbReference type="PANTHER" id="PTHR43133:SF46">
    <property type="entry name" value="RNA POLYMERASE SIGMA-70 FACTOR ECF SUBFAMILY"/>
    <property type="match status" value="1"/>
</dbReference>
<dbReference type="Gene3D" id="1.10.10.10">
    <property type="entry name" value="Winged helix-like DNA-binding domain superfamily/Winged helix DNA-binding domain"/>
    <property type="match status" value="1"/>
</dbReference>
<dbReference type="EMBL" id="NFII01000001">
    <property type="protein sequence ID" value="OUO02918.1"/>
    <property type="molecule type" value="Genomic_DNA"/>
</dbReference>
<dbReference type="InterPro" id="IPR007627">
    <property type="entry name" value="RNA_pol_sigma70_r2"/>
</dbReference>
<evidence type="ECO:0000313" key="7">
    <source>
        <dbReference type="EMBL" id="OUO02918.1"/>
    </source>
</evidence>
<proteinExistence type="inferred from homology"/>
<dbReference type="InterPro" id="IPR039425">
    <property type="entry name" value="RNA_pol_sigma-70-like"/>
</dbReference>
<dbReference type="Proteomes" id="UP000195386">
    <property type="component" value="Unassembled WGS sequence"/>
</dbReference>
<evidence type="ECO:0000256" key="2">
    <source>
        <dbReference type="ARBA" id="ARBA00023015"/>
    </source>
</evidence>
<keyword evidence="2" id="KW-0805">Transcription regulation</keyword>
<feature type="domain" description="RNA polymerase sigma factor 70 region 4 type 2" evidence="6">
    <location>
        <begin position="115"/>
        <end position="157"/>
    </location>
</feature>
<dbReference type="Pfam" id="PF08281">
    <property type="entry name" value="Sigma70_r4_2"/>
    <property type="match status" value="1"/>
</dbReference>
<dbReference type="GO" id="GO:0016987">
    <property type="term" value="F:sigma factor activity"/>
    <property type="evidence" value="ECO:0007669"/>
    <property type="project" value="UniProtKB-KW"/>
</dbReference>
<evidence type="ECO:0000313" key="8">
    <source>
        <dbReference type="Proteomes" id="UP000195386"/>
    </source>
</evidence>
<dbReference type="InterPro" id="IPR036388">
    <property type="entry name" value="WH-like_DNA-bd_sf"/>
</dbReference>
<sequence>MENSTMTTSQLMADSYVSYHNQVYLYILHKVNCREEAEDLSQDVFLRLMEYKQMLRPDTVKFFIYTISRNLVNDYLRRFYKKQEISSYMYDHAETCTNDTESRIISDDLAALEQRKLSVLPTQRRKIYTMSRFEDKSIADISSELNLSHRTVENHLRIGRHEVREYIRQCI</sequence>
<dbReference type="AlphaFoldDB" id="A0A1Y3Z5E0"/>
<organism evidence="7 8">
    <name type="scientific">Bacteroides clarus</name>
    <dbReference type="NCBI Taxonomy" id="626929"/>
    <lineage>
        <taxon>Bacteria</taxon>
        <taxon>Pseudomonadati</taxon>
        <taxon>Bacteroidota</taxon>
        <taxon>Bacteroidia</taxon>
        <taxon>Bacteroidales</taxon>
        <taxon>Bacteroidaceae</taxon>
        <taxon>Bacteroides</taxon>
    </lineage>
</organism>
<name>A0A1Y3Z5E0_9BACE</name>
<keyword evidence="4" id="KW-0804">Transcription</keyword>
<dbReference type="NCBIfam" id="TIGR02937">
    <property type="entry name" value="sigma70-ECF"/>
    <property type="match status" value="1"/>
</dbReference>
<evidence type="ECO:0000256" key="3">
    <source>
        <dbReference type="ARBA" id="ARBA00023082"/>
    </source>
</evidence>
<dbReference type="SUPFAM" id="SSF88946">
    <property type="entry name" value="Sigma2 domain of RNA polymerase sigma factors"/>
    <property type="match status" value="1"/>
</dbReference>
<dbReference type="InterPro" id="IPR013325">
    <property type="entry name" value="RNA_pol_sigma_r2"/>
</dbReference>
<dbReference type="SUPFAM" id="SSF88659">
    <property type="entry name" value="Sigma3 and sigma4 domains of RNA polymerase sigma factors"/>
    <property type="match status" value="1"/>
</dbReference>
<comment type="caution">
    <text evidence="7">The sequence shown here is derived from an EMBL/GenBank/DDBJ whole genome shotgun (WGS) entry which is preliminary data.</text>
</comment>
<dbReference type="PANTHER" id="PTHR43133">
    <property type="entry name" value="RNA POLYMERASE ECF-TYPE SIGMA FACTO"/>
    <property type="match status" value="1"/>
</dbReference>
<dbReference type="GO" id="GO:0003677">
    <property type="term" value="F:DNA binding"/>
    <property type="evidence" value="ECO:0007669"/>
    <property type="project" value="InterPro"/>
</dbReference>
<accession>A0A1Y3Z5E0</accession>
<reference evidence="8" key="1">
    <citation type="submission" date="2017-04" db="EMBL/GenBank/DDBJ databases">
        <title>Function of individual gut microbiota members based on whole genome sequencing of pure cultures obtained from chicken caecum.</title>
        <authorList>
            <person name="Medvecky M."/>
            <person name="Cejkova D."/>
            <person name="Polansky O."/>
            <person name="Karasova D."/>
            <person name="Kubasova T."/>
            <person name="Cizek A."/>
            <person name="Rychlik I."/>
        </authorList>
    </citation>
    <scope>NUCLEOTIDE SEQUENCE [LARGE SCALE GENOMIC DNA]</scope>
    <source>
        <strain evidence="8">An43</strain>
    </source>
</reference>
<evidence type="ECO:0000256" key="4">
    <source>
        <dbReference type="ARBA" id="ARBA00023163"/>
    </source>
</evidence>
<keyword evidence="3" id="KW-0731">Sigma factor</keyword>
<comment type="similarity">
    <text evidence="1">Belongs to the sigma-70 factor family. ECF subfamily.</text>
</comment>
<protein>
    <submittedName>
        <fullName evidence="7">RNA polymerase subunit sigma-70</fullName>
    </submittedName>
</protein>
<evidence type="ECO:0000256" key="1">
    <source>
        <dbReference type="ARBA" id="ARBA00010641"/>
    </source>
</evidence>
<evidence type="ECO:0000259" key="5">
    <source>
        <dbReference type="Pfam" id="PF04542"/>
    </source>
</evidence>